<dbReference type="Pfam" id="PF18928">
    <property type="entry name" value="DUF5677"/>
    <property type="match status" value="1"/>
</dbReference>
<sequence>MNLKKYEKQLLNSLDKFLEKGTMIVKYYGVQDPHGDHINDFVYFCFSKATKSLKSIILLIRNDLHEDAMSIVRTIYENYIYAKYCLQFPQSINNFVVYPLGKDAGVYFRPSRGKLLDRDGQQIIDYVELTVSEMAKQIGEGLIHTKVYNYLSDFTHPNFVLIDAFVENGMFTINKDSYKYDVLIYSLYCYFKLTEVVMILEDYEEVALTRWLPWLISKTKKQLIEIVNTEIANIEHDILHTSDKDEMKHYEEVITYYSDLIKNIIGPNQ</sequence>
<accession>A0ABQ1ZDQ2</accession>
<dbReference type="EMBL" id="BMFU01000003">
    <property type="protein sequence ID" value="GGH55343.1"/>
    <property type="molecule type" value="Genomic_DNA"/>
</dbReference>
<proteinExistence type="predicted"/>
<keyword evidence="2" id="KW-1185">Reference proteome</keyword>
<dbReference type="InterPro" id="IPR043733">
    <property type="entry name" value="DUF5677"/>
</dbReference>
<name>A0ABQ1ZDQ2_9BACL</name>
<comment type="caution">
    <text evidence="1">The sequence shown here is derived from an EMBL/GenBank/DDBJ whole genome shotgun (WGS) entry which is preliminary data.</text>
</comment>
<gene>
    <name evidence="1" type="ORF">GCM10008014_24870</name>
</gene>
<protein>
    <submittedName>
        <fullName evidence="1">Uncharacterized protein</fullName>
    </submittedName>
</protein>
<evidence type="ECO:0000313" key="1">
    <source>
        <dbReference type="EMBL" id="GGH55343.1"/>
    </source>
</evidence>
<evidence type="ECO:0000313" key="2">
    <source>
        <dbReference type="Proteomes" id="UP000652153"/>
    </source>
</evidence>
<reference evidence="2" key="1">
    <citation type="journal article" date="2019" name="Int. J. Syst. Evol. Microbiol.">
        <title>The Global Catalogue of Microorganisms (GCM) 10K type strain sequencing project: providing services to taxonomists for standard genome sequencing and annotation.</title>
        <authorList>
            <consortium name="The Broad Institute Genomics Platform"/>
            <consortium name="The Broad Institute Genome Sequencing Center for Infectious Disease"/>
            <person name="Wu L."/>
            <person name="Ma J."/>
        </authorList>
    </citation>
    <scope>NUCLEOTIDE SEQUENCE [LARGE SCALE GENOMIC DNA]</scope>
    <source>
        <strain evidence="2">CGMCC 1.12770</strain>
    </source>
</reference>
<dbReference type="Proteomes" id="UP000652153">
    <property type="component" value="Unassembled WGS sequence"/>
</dbReference>
<dbReference type="RefSeq" id="WP_188592614.1">
    <property type="nucleotide sequence ID" value="NZ_BMFU01000003.1"/>
</dbReference>
<organism evidence="1 2">
    <name type="scientific">Paenibacillus silvae</name>
    <dbReference type="NCBI Taxonomy" id="1325358"/>
    <lineage>
        <taxon>Bacteria</taxon>
        <taxon>Bacillati</taxon>
        <taxon>Bacillota</taxon>
        <taxon>Bacilli</taxon>
        <taxon>Bacillales</taxon>
        <taxon>Paenibacillaceae</taxon>
        <taxon>Paenibacillus</taxon>
    </lineage>
</organism>